<organism evidence="1 2">
    <name type="scientific">Pleurodeles waltl</name>
    <name type="common">Iberian ribbed newt</name>
    <dbReference type="NCBI Taxonomy" id="8319"/>
    <lineage>
        <taxon>Eukaryota</taxon>
        <taxon>Metazoa</taxon>
        <taxon>Chordata</taxon>
        <taxon>Craniata</taxon>
        <taxon>Vertebrata</taxon>
        <taxon>Euteleostomi</taxon>
        <taxon>Amphibia</taxon>
        <taxon>Batrachia</taxon>
        <taxon>Caudata</taxon>
        <taxon>Salamandroidea</taxon>
        <taxon>Salamandridae</taxon>
        <taxon>Pleurodelinae</taxon>
        <taxon>Pleurodeles</taxon>
    </lineage>
</organism>
<name>A0AAV7USG5_PLEWA</name>
<evidence type="ECO:0000313" key="2">
    <source>
        <dbReference type="Proteomes" id="UP001066276"/>
    </source>
</evidence>
<reference evidence="1" key="1">
    <citation type="journal article" date="2022" name="bioRxiv">
        <title>Sequencing and chromosome-scale assembly of the giantPleurodeles waltlgenome.</title>
        <authorList>
            <person name="Brown T."/>
            <person name="Elewa A."/>
            <person name="Iarovenko S."/>
            <person name="Subramanian E."/>
            <person name="Araus A.J."/>
            <person name="Petzold A."/>
            <person name="Susuki M."/>
            <person name="Suzuki K.-i.T."/>
            <person name="Hayashi T."/>
            <person name="Toyoda A."/>
            <person name="Oliveira C."/>
            <person name="Osipova E."/>
            <person name="Leigh N.D."/>
            <person name="Simon A."/>
            <person name="Yun M.H."/>
        </authorList>
    </citation>
    <scope>NUCLEOTIDE SEQUENCE</scope>
    <source>
        <strain evidence="1">20211129_DDA</strain>
        <tissue evidence="1">Liver</tissue>
    </source>
</reference>
<accession>A0AAV7USG5</accession>
<keyword evidence="2" id="KW-1185">Reference proteome</keyword>
<comment type="caution">
    <text evidence="1">The sequence shown here is derived from an EMBL/GenBank/DDBJ whole genome shotgun (WGS) entry which is preliminary data.</text>
</comment>
<proteinExistence type="predicted"/>
<dbReference type="AlphaFoldDB" id="A0AAV7USG5"/>
<gene>
    <name evidence="1" type="ORF">NDU88_001322</name>
</gene>
<dbReference type="EMBL" id="JANPWB010000004">
    <property type="protein sequence ID" value="KAJ1192010.1"/>
    <property type="molecule type" value="Genomic_DNA"/>
</dbReference>
<protein>
    <submittedName>
        <fullName evidence="1">Uncharacterized protein</fullName>
    </submittedName>
</protein>
<dbReference type="Proteomes" id="UP001066276">
    <property type="component" value="Chromosome 2_2"/>
</dbReference>
<evidence type="ECO:0000313" key="1">
    <source>
        <dbReference type="EMBL" id="KAJ1192010.1"/>
    </source>
</evidence>
<sequence length="52" mass="5491">SLICQRCSTSWSDCGGSCYVLLLSSKSSSATTLGWGIQPHCALSGYSLQLHP</sequence>
<feature type="non-terminal residue" evidence="1">
    <location>
        <position position="1"/>
    </location>
</feature>
<feature type="non-terminal residue" evidence="1">
    <location>
        <position position="52"/>
    </location>
</feature>